<proteinExistence type="predicted"/>
<name>A0A194PX32_PAPXU</name>
<evidence type="ECO:0000313" key="2">
    <source>
        <dbReference type="Proteomes" id="UP000053268"/>
    </source>
</evidence>
<dbReference type="AlphaFoldDB" id="A0A194PX32"/>
<dbReference type="Proteomes" id="UP000053268">
    <property type="component" value="Unassembled WGS sequence"/>
</dbReference>
<gene>
    <name evidence="1" type="ORF">RR46_09231</name>
</gene>
<accession>A0A194PX32</accession>
<evidence type="ECO:0000313" key="1">
    <source>
        <dbReference type="EMBL" id="KPI97324.1"/>
    </source>
</evidence>
<keyword evidence="2" id="KW-1185">Reference proteome</keyword>
<sequence>MWRNALKFENRSSWLSVSSDRKKRACMRLADYVRASCGYRAGAQVARRYEWNAASEVAQASGGGMQEGGVCVFVCGGERRGAAGARCSLLHPGHSRRQRALGEITHRAPRPLVRSEATTRDLSQHDVMRAGREGRRLMEHPGSVTSRPIPAAYFTQSSDDKSIHIPLSYCALILV</sequence>
<protein>
    <submittedName>
        <fullName evidence="1">Uncharacterized protein</fullName>
    </submittedName>
</protein>
<reference evidence="1 2" key="1">
    <citation type="journal article" date="2015" name="Nat. Commun.">
        <title>Outbred genome sequencing and CRISPR/Cas9 gene editing in butterflies.</title>
        <authorList>
            <person name="Li X."/>
            <person name="Fan D."/>
            <person name="Zhang W."/>
            <person name="Liu G."/>
            <person name="Zhang L."/>
            <person name="Zhao L."/>
            <person name="Fang X."/>
            <person name="Chen L."/>
            <person name="Dong Y."/>
            <person name="Chen Y."/>
            <person name="Ding Y."/>
            <person name="Zhao R."/>
            <person name="Feng M."/>
            <person name="Zhu Y."/>
            <person name="Feng Y."/>
            <person name="Jiang X."/>
            <person name="Zhu D."/>
            <person name="Xiang H."/>
            <person name="Feng X."/>
            <person name="Li S."/>
            <person name="Wang J."/>
            <person name="Zhang G."/>
            <person name="Kronforst M.R."/>
            <person name="Wang W."/>
        </authorList>
    </citation>
    <scope>NUCLEOTIDE SEQUENCE [LARGE SCALE GENOMIC DNA]</scope>
    <source>
        <strain evidence="1">Ya'a_city_454_Px</strain>
        <tissue evidence="1">Whole body</tissue>
    </source>
</reference>
<dbReference type="EMBL" id="KQ459590">
    <property type="protein sequence ID" value="KPI97324.1"/>
    <property type="molecule type" value="Genomic_DNA"/>
</dbReference>
<organism evidence="1 2">
    <name type="scientific">Papilio xuthus</name>
    <name type="common">Asian swallowtail butterfly</name>
    <dbReference type="NCBI Taxonomy" id="66420"/>
    <lineage>
        <taxon>Eukaryota</taxon>
        <taxon>Metazoa</taxon>
        <taxon>Ecdysozoa</taxon>
        <taxon>Arthropoda</taxon>
        <taxon>Hexapoda</taxon>
        <taxon>Insecta</taxon>
        <taxon>Pterygota</taxon>
        <taxon>Neoptera</taxon>
        <taxon>Endopterygota</taxon>
        <taxon>Lepidoptera</taxon>
        <taxon>Glossata</taxon>
        <taxon>Ditrysia</taxon>
        <taxon>Papilionoidea</taxon>
        <taxon>Papilionidae</taxon>
        <taxon>Papilioninae</taxon>
        <taxon>Papilio</taxon>
    </lineage>
</organism>